<protein>
    <submittedName>
        <fullName evidence="3">Uncharacterized protein</fullName>
    </submittedName>
</protein>
<accession>A0A8T3BCZ0</accession>
<keyword evidence="2" id="KW-1133">Transmembrane helix</keyword>
<comment type="caution">
    <text evidence="3">The sequence shown here is derived from an EMBL/GenBank/DDBJ whole genome shotgun (WGS) entry which is preliminary data.</text>
</comment>
<keyword evidence="4" id="KW-1185">Reference proteome</keyword>
<dbReference type="Proteomes" id="UP000829196">
    <property type="component" value="Unassembled WGS sequence"/>
</dbReference>
<evidence type="ECO:0000256" key="2">
    <source>
        <dbReference type="SAM" id="Phobius"/>
    </source>
</evidence>
<name>A0A8T3BCZ0_DENNO</name>
<feature type="region of interest" description="Disordered" evidence="1">
    <location>
        <begin position="41"/>
        <end position="65"/>
    </location>
</feature>
<evidence type="ECO:0000256" key="1">
    <source>
        <dbReference type="SAM" id="MobiDB-lite"/>
    </source>
</evidence>
<evidence type="ECO:0000313" key="3">
    <source>
        <dbReference type="EMBL" id="KAI0510856.1"/>
    </source>
</evidence>
<proteinExistence type="predicted"/>
<reference evidence="3" key="1">
    <citation type="journal article" date="2022" name="Front. Genet.">
        <title>Chromosome-Scale Assembly of the Dendrobium nobile Genome Provides Insights Into the Molecular Mechanism of the Biosynthesis of the Medicinal Active Ingredient of Dendrobium.</title>
        <authorList>
            <person name="Xu Q."/>
            <person name="Niu S.-C."/>
            <person name="Li K.-L."/>
            <person name="Zheng P.-J."/>
            <person name="Zhang X.-J."/>
            <person name="Jia Y."/>
            <person name="Liu Y."/>
            <person name="Niu Y.-X."/>
            <person name="Yu L.-H."/>
            <person name="Chen D.-F."/>
            <person name="Zhang G.-Q."/>
        </authorList>
    </citation>
    <scope>NUCLEOTIDE SEQUENCE</scope>
    <source>
        <tissue evidence="3">Leaf</tissue>
    </source>
</reference>
<keyword evidence="2" id="KW-0472">Membrane</keyword>
<sequence>MSYFVRNLGRDRFGIEFCGISADVIDFLNIYEVDTEIEEEEESELTPLDLPPPPQTNPHEIKNWEPKNKSANRFGNIYSRRTISNYAPKKIQESEPSPEIMGFMADWLLQMNSSKKFFIVEKVFRRLFSAYHTGLILYAFLDLTPFFILLCYAVYERLTLTGMCGIITSENPSNCV</sequence>
<organism evidence="3 4">
    <name type="scientific">Dendrobium nobile</name>
    <name type="common">Orchid</name>
    <dbReference type="NCBI Taxonomy" id="94219"/>
    <lineage>
        <taxon>Eukaryota</taxon>
        <taxon>Viridiplantae</taxon>
        <taxon>Streptophyta</taxon>
        <taxon>Embryophyta</taxon>
        <taxon>Tracheophyta</taxon>
        <taxon>Spermatophyta</taxon>
        <taxon>Magnoliopsida</taxon>
        <taxon>Liliopsida</taxon>
        <taxon>Asparagales</taxon>
        <taxon>Orchidaceae</taxon>
        <taxon>Epidendroideae</taxon>
        <taxon>Malaxideae</taxon>
        <taxon>Dendrobiinae</taxon>
        <taxon>Dendrobium</taxon>
    </lineage>
</organism>
<dbReference type="AlphaFoldDB" id="A0A8T3BCZ0"/>
<dbReference type="EMBL" id="JAGYWB010000009">
    <property type="protein sequence ID" value="KAI0510856.1"/>
    <property type="molecule type" value="Genomic_DNA"/>
</dbReference>
<keyword evidence="2" id="KW-0812">Transmembrane</keyword>
<feature type="transmembrane region" description="Helical" evidence="2">
    <location>
        <begin position="135"/>
        <end position="155"/>
    </location>
</feature>
<gene>
    <name evidence="3" type="ORF">KFK09_011466</name>
</gene>
<evidence type="ECO:0000313" key="4">
    <source>
        <dbReference type="Proteomes" id="UP000829196"/>
    </source>
</evidence>